<comment type="caution">
    <text evidence="4">Lacks conserved residue(s) required for the propagation of feature annotation.</text>
</comment>
<dbReference type="AlphaFoldDB" id="A0A1Y3BEJ5"/>
<dbReference type="GO" id="GO:0004198">
    <property type="term" value="F:calcium-dependent cysteine-type endopeptidase activity"/>
    <property type="evidence" value="ECO:0007669"/>
    <property type="project" value="InterPro"/>
</dbReference>
<evidence type="ECO:0000256" key="3">
    <source>
        <dbReference type="ARBA" id="ARBA00022807"/>
    </source>
</evidence>
<keyword evidence="1" id="KW-0645">Protease</keyword>
<dbReference type="PANTHER" id="PTHR46143:SF1">
    <property type="entry name" value="CALPAIN-7"/>
    <property type="match status" value="1"/>
</dbReference>
<dbReference type="InterPro" id="IPR051297">
    <property type="entry name" value="PalB/RIM13"/>
</dbReference>
<dbReference type="Proteomes" id="UP000194236">
    <property type="component" value="Unassembled WGS sequence"/>
</dbReference>
<dbReference type="OrthoDB" id="167576at2759"/>
<dbReference type="Pfam" id="PF00648">
    <property type="entry name" value="Peptidase_C2"/>
    <property type="match status" value="1"/>
</dbReference>
<dbReference type="InterPro" id="IPR038765">
    <property type="entry name" value="Papain-like_cys_pep_sf"/>
</dbReference>
<evidence type="ECO:0000256" key="1">
    <source>
        <dbReference type="ARBA" id="ARBA00022670"/>
    </source>
</evidence>
<dbReference type="InterPro" id="IPR001300">
    <property type="entry name" value="Peptidase_C2_calpain_cat"/>
</dbReference>
<keyword evidence="7" id="KW-1185">Reference proteome</keyword>
<dbReference type="PROSITE" id="PS50203">
    <property type="entry name" value="CALPAIN_CAT"/>
    <property type="match status" value="1"/>
</dbReference>
<protein>
    <recommendedName>
        <fullName evidence="5">Calpain catalytic domain-containing protein</fullName>
    </recommendedName>
</protein>
<name>A0A1Y3BEJ5_EURMA</name>
<sequence length="140" mass="16410">MSLSECNKDSFFRLISQRYNAGEALITFATGDISDFESERTGLVSTHAYAMLDVKNVNNQRLFLMKNPWSHVRWKGKFSERDLASWTTEMKKALNYDPNNAKNFDNGVFWIDIDSLFKFFDVCYLSWNPALFKFVYCTHE</sequence>
<keyword evidence="3" id="KW-0788">Thiol protease</keyword>
<evidence type="ECO:0000313" key="6">
    <source>
        <dbReference type="EMBL" id="OTF78253.1"/>
    </source>
</evidence>
<feature type="domain" description="Calpain catalytic" evidence="5">
    <location>
        <begin position="1"/>
        <end position="129"/>
    </location>
</feature>
<dbReference type="PANTHER" id="PTHR46143">
    <property type="entry name" value="CALPAIN-7"/>
    <property type="match status" value="1"/>
</dbReference>
<reference evidence="6 7" key="1">
    <citation type="submission" date="2017-03" db="EMBL/GenBank/DDBJ databases">
        <title>Genome Survey of Euroglyphus maynei.</title>
        <authorList>
            <person name="Arlian L.G."/>
            <person name="Morgan M.S."/>
            <person name="Rider S.D."/>
        </authorList>
    </citation>
    <scope>NUCLEOTIDE SEQUENCE [LARGE SCALE GENOMIC DNA]</scope>
    <source>
        <strain evidence="6">Arlian Lab</strain>
        <tissue evidence="6">Whole body</tissue>
    </source>
</reference>
<keyword evidence="2" id="KW-0378">Hydrolase</keyword>
<dbReference type="Gene3D" id="3.90.70.10">
    <property type="entry name" value="Cysteine proteinases"/>
    <property type="match status" value="1"/>
</dbReference>
<dbReference type="GO" id="GO:0006508">
    <property type="term" value="P:proteolysis"/>
    <property type="evidence" value="ECO:0007669"/>
    <property type="project" value="UniProtKB-KW"/>
</dbReference>
<comment type="caution">
    <text evidence="6">The sequence shown here is derived from an EMBL/GenBank/DDBJ whole genome shotgun (WGS) entry which is preliminary data.</text>
</comment>
<evidence type="ECO:0000259" key="5">
    <source>
        <dbReference type="PROSITE" id="PS50203"/>
    </source>
</evidence>
<organism evidence="6 7">
    <name type="scientific">Euroglyphus maynei</name>
    <name type="common">Mayne's house dust mite</name>
    <dbReference type="NCBI Taxonomy" id="6958"/>
    <lineage>
        <taxon>Eukaryota</taxon>
        <taxon>Metazoa</taxon>
        <taxon>Ecdysozoa</taxon>
        <taxon>Arthropoda</taxon>
        <taxon>Chelicerata</taxon>
        <taxon>Arachnida</taxon>
        <taxon>Acari</taxon>
        <taxon>Acariformes</taxon>
        <taxon>Sarcoptiformes</taxon>
        <taxon>Astigmata</taxon>
        <taxon>Psoroptidia</taxon>
        <taxon>Analgoidea</taxon>
        <taxon>Pyroglyphidae</taxon>
        <taxon>Pyroglyphinae</taxon>
        <taxon>Euroglyphus</taxon>
    </lineage>
</organism>
<proteinExistence type="predicted"/>
<gene>
    <name evidence="6" type="ORF">BLA29_012635</name>
</gene>
<evidence type="ECO:0000256" key="2">
    <source>
        <dbReference type="ARBA" id="ARBA00022801"/>
    </source>
</evidence>
<accession>A0A1Y3BEJ5</accession>
<dbReference type="EMBL" id="MUJZ01028763">
    <property type="protein sequence ID" value="OTF78253.1"/>
    <property type="molecule type" value="Genomic_DNA"/>
</dbReference>
<evidence type="ECO:0000256" key="4">
    <source>
        <dbReference type="PROSITE-ProRule" id="PRU00239"/>
    </source>
</evidence>
<dbReference type="SUPFAM" id="SSF54001">
    <property type="entry name" value="Cysteine proteinases"/>
    <property type="match status" value="1"/>
</dbReference>
<evidence type="ECO:0000313" key="7">
    <source>
        <dbReference type="Proteomes" id="UP000194236"/>
    </source>
</evidence>